<reference evidence="6" key="1">
    <citation type="submission" date="2025-08" db="UniProtKB">
        <authorList>
            <consortium name="RefSeq"/>
        </authorList>
    </citation>
    <scope>IDENTIFICATION</scope>
</reference>
<evidence type="ECO:0000256" key="3">
    <source>
        <dbReference type="SAM" id="MobiDB-lite"/>
    </source>
</evidence>
<dbReference type="InterPro" id="IPR028124">
    <property type="entry name" value="SMAP_dom"/>
</dbReference>
<feature type="compositionally biased region" description="Basic and acidic residues" evidence="3">
    <location>
        <begin position="158"/>
        <end position="201"/>
    </location>
</feature>
<dbReference type="Pfam" id="PF15477">
    <property type="entry name" value="SMAP"/>
    <property type="match status" value="1"/>
</dbReference>
<feature type="region of interest" description="Disordered" evidence="3">
    <location>
        <begin position="52"/>
        <end position="208"/>
    </location>
</feature>
<feature type="compositionally biased region" description="Polar residues" evidence="3">
    <location>
        <begin position="65"/>
        <end position="80"/>
    </location>
</feature>
<dbReference type="PANTHER" id="PTHR22175:SF0">
    <property type="entry name" value="SMALL ACIDIC PROTEIN"/>
    <property type="match status" value="1"/>
</dbReference>
<proteinExistence type="inferred from homology"/>
<dbReference type="GeneID" id="101853424"/>
<feature type="region of interest" description="Disordered" evidence="3">
    <location>
        <begin position="1"/>
        <end position="40"/>
    </location>
</feature>
<evidence type="ECO:0000313" key="5">
    <source>
        <dbReference type="Proteomes" id="UP000694888"/>
    </source>
</evidence>
<accession>A0ABM0JBT7</accession>
<comment type="similarity">
    <text evidence="1">Belongs to the SMAP family.</text>
</comment>
<protein>
    <recommendedName>
        <fullName evidence="2">Small acidic protein</fullName>
    </recommendedName>
</protein>
<feature type="compositionally biased region" description="Polar residues" evidence="3">
    <location>
        <begin position="19"/>
        <end position="33"/>
    </location>
</feature>
<evidence type="ECO:0000259" key="4">
    <source>
        <dbReference type="Pfam" id="PF15477"/>
    </source>
</evidence>
<evidence type="ECO:0000256" key="2">
    <source>
        <dbReference type="ARBA" id="ARBA00016161"/>
    </source>
</evidence>
<gene>
    <name evidence="6" type="primary">LOC101853424</name>
</gene>
<dbReference type="PANTHER" id="PTHR22175">
    <property type="entry name" value="SMALL ACIDIC PROTEIN-RELATED"/>
    <property type="match status" value="1"/>
</dbReference>
<feature type="compositionally biased region" description="Basic and acidic residues" evidence="3">
    <location>
        <begin position="109"/>
        <end position="137"/>
    </location>
</feature>
<evidence type="ECO:0000313" key="6">
    <source>
        <dbReference type="RefSeq" id="XP_005090055.1"/>
    </source>
</evidence>
<keyword evidence="5" id="KW-1185">Reference proteome</keyword>
<sequence>MSSAGPGKEDKNKKDADAVTSTVTEVHSANSWETADLGDSQRHQKFLRLMGASKKEHHGRFVIGDNSSSQTRTKNDTGQLNEELVEQYEQSMEHRLAGGRRGHLGLGYHPDDNEEKKENDEEKKQKDEEVREVRGEADGAADSDSGKDSIGSGSDEDSNGKTEKKEGESAASKHKDESSGDGGDRKRESSDKSSDTQEKKLKFVKSSS</sequence>
<dbReference type="InterPro" id="IPR026714">
    <property type="entry name" value="SMAP"/>
</dbReference>
<evidence type="ECO:0000256" key="1">
    <source>
        <dbReference type="ARBA" id="ARBA00006502"/>
    </source>
</evidence>
<dbReference type="RefSeq" id="XP_005090055.1">
    <property type="nucleotide sequence ID" value="XM_005089998.3"/>
</dbReference>
<dbReference type="Proteomes" id="UP000694888">
    <property type="component" value="Unplaced"/>
</dbReference>
<organism evidence="5 6">
    <name type="scientific">Aplysia californica</name>
    <name type="common">California sea hare</name>
    <dbReference type="NCBI Taxonomy" id="6500"/>
    <lineage>
        <taxon>Eukaryota</taxon>
        <taxon>Metazoa</taxon>
        <taxon>Spiralia</taxon>
        <taxon>Lophotrochozoa</taxon>
        <taxon>Mollusca</taxon>
        <taxon>Gastropoda</taxon>
        <taxon>Heterobranchia</taxon>
        <taxon>Euthyneura</taxon>
        <taxon>Tectipleura</taxon>
        <taxon>Aplysiida</taxon>
        <taxon>Aplysioidea</taxon>
        <taxon>Aplysiidae</taxon>
        <taxon>Aplysia</taxon>
    </lineage>
</organism>
<feature type="compositionally biased region" description="Basic and acidic residues" evidence="3">
    <location>
        <begin position="7"/>
        <end position="17"/>
    </location>
</feature>
<feature type="domain" description="Small acidic protein-like" evidence="4">
    <location>
        <begin position="32"/>
        <end position="107"/>
    </location>
</feature>
<name>A0ABM0JBT7_APLCA</name>
<feature type="compositionally biased region" description="Low complexity" evidence="3">
    <location>
        <begin position="138"/>
        <end position="153"/>
    </location>
</feature>